<accession>A0A0F9MBA9</accession>
<protein>
    <submittedName>
        <fullName evidence="1">Uncharacterized protein</fullName>
    </submittedName>
</protein>
<dbReference type="AlphaFoldDB" id="A0A0F9MBA9"/>
<organism evidence="1">
    <name type="scientific">marine sediment metagenome</name>
    <dbReference type="NCBI Taxonomy" id="412755"/>
    <lineage>
        <taxon>unclassified sequences</taxon>
        <taxon>metagenomes</taxon>
        <taxon>ecological metagenomes</taxon>
    </lineage>
</organism>
<name>A0A0F9MBA9_9ZZZZ</name>
<proteinExistence type="predicted"/>
<comment type="caution">
    <text evidence="1">The sequence shown here is derived from an EMBL/GenBank/DDBJ whole genome shotgun (WGS) entry which is preliminary data.</text>
</comment>
<evidence type="ECO:0000313" key="1">
    <source>
        <dbReference type="EMBL" id="KKN03039.1"/>
    </source>
</evidence>
<reference evidence="1" key="1">
    <citation type="journal article" date="2015" name="Nature">
        <title>Complex archaea that bridge the gap between prokaryotes and eukaryotes.</title>
        <authorList>
            <person name="Spang A."/>
            <person name="Saw J.H."/>
            <person name="Jorgensen S.L."/>
            <person name="Zaremba-Niedzwiedzka K."/>
            <person name="Martijn J."/>
            <person name="Lind A.E."/>
            <person name="van Eijk R."/>
            <person name="Schleper C."/>
            <person name="Guy L."/>
            <person name="Ettema T.J."/>
        </authorList>
    </citation>
    <scope>NUCLEOTIDE SEQUENCE</scope>
</reference>
<gene>
    <name evidence="1" type="ORF">LCGC14_1111620</name>
</gene>
<dbReference type="EMBL" id="LAZR01005079">
    <property type="protein sequence ID" value="KKN03039.1"/>
    <property type="molecule type" value="Genomic_DNA"/>
</dbReference>
<sequence length="74" mass="8306">MNPRQLSAEFTEAVRDMSHAELRELKSTLSDFDMRKMGLFKCPCNPDGRCVNPASHGATDGLLLIAIERELLRT</sequence>